<dbReference type="HOGENOM" id="CLU_054514_0_0_5"/>
<dbReference type="eggNOG" id="COG0374">
    <property type="taxonomic scope" value="Bacteria"/>
</dbReference>
<dbReference type="InterPro" id="IPR029014">
    <property type="entry name" value="NiFe-Hase_large"/>
</dbReference>
<dbReference type="EnsemblBacteria" id="ABC21968">
    <property type="protein sequence ID" value="ABC21968"/>
    <property type="gene ID" value="Rru_A1167"/>
</dbReference>
<dbReference type="InterPro" id="IPR001501">
    <property type="entry name" value="Ni-dep_hyd_lsu"/>
</dbReference>
<dbReference type="Proteomes" id="UP000001929">
    <property type="component" value="Chromosome"/>
</dbReference>
<dbReference type="Gene3D" id="1.10.645.10">
    <property type="entry name" value="Cytochrome-c3 Hydrogenase, chain B"/>
    <property type="match status" value="2"/>
</dbReference>
<dbReference type="PANTHER" id="PTHR42958:SF4">
    <property type="entry name" value="HYDROGENASE EXPRESSION_FORMATION PROTEIN HUPK"/>
    <property type="match status" value="1"/>
</dbReference>
<feature type="binding site" evidence="1">
    <location>
        <position position="392"/>
    </location>
    <ligand>
        <name>Ni(2+)</name>
        <dbReference type="ChEBI" id="CHEBI:49786"/>
    </ligand>
</feature>
<keyword evidence="1" id="KW-0479">Metal-binding</keyword>
<name>Q2RV77_RHORT</name>
<dbReference type="Pfam" id="PF00374">
    <property type="entry name" value="NiFeSe_Hases"/>
    <property type="match status" value="1"/>
</dbReference>
<sequence>MSGAAAIDRLDLRLHVEGGRLARFDLTSTRRPEAAKVLEGRPVDEALALVPLMFALCATAQGAAAGAAIEAALGHRRSPRILALRRLRVDVEILADHARHLLVDAPRLVGGSADIPGARRILGLARALANALADPSPAPGPAPGDLARDLKEAIGTHGFAMPVERFAAIGTARHLIDWAMAAPTSPAHLLREAHVLEGFRARKAVAVPPLLAPTAPDEIKALIGMIDGAAGEAFLARPTWGRCPRATGPAVRLAGQPLVARCGADWGAGITYRLVAVLCELALLACALPARIAALEAMAEGREDGPARSSGDGVSARSSGEGVGMVEAARGLLIHRVVVREGRVARWRILAPTEWNLHPQGALASLLIGCPVSGTEEACLLAHWLVLALDPCVPCVITAIGEGADA</sequence>
<organism evidence="2 3">
    <name type="scientific">Rhodospirillum rubrum (strain ATCC 11170 / ATH 1.1.1 / DSM 467 / LMG 4362 / NCIMB 8255 / S1)</name>
    <dbReference type="NCBI Taxonomy" id="269796"/>
    <lineage>
        <taxon>Bacteria</taxon>
        <taxon>Pseudomonadati</taxon>
        <taxon>Pseudomonadota</taxon>
        <taxon>Alphaproteobacteria</taxon>
        <taxon>Rhodospirillales</taxon>
        <taxon>Rhodospirillaceae</taxon>
        <taxon>Rhodospirillum</taxon>
    </lineage>
</organism>
<keyword evidence="1" id="KW-0460">Magnesium</keyword>
<dbReference type="EMBL" id="CP000230">
    <property type="protein sequence ID" value="ABC21968.1"/>
    <property type="molecule type" value="Genomic_DNA"/>
</dbReference>
<reference evidence="2 3" key="1">
    <citation type="journal article" date="2011" name="Stand. Genomic Sci.">
        <title>Complete genome sequence of Rhodospirillum rubrum type strain (S1).</title>
        <authorList>
            <person name="Munk A.C."/>
            <person name="Copeland A."/>
            <person name="Lucas S."/>
            <person name="Lapidus A."/>
            <person name="Del Rio T.G."/>
            <person name="Barry K."/>
            <person name="Detter J.C."/>
            <person name="Hammon N."/>
            <person name="Israni S."/>
            <person name="Pitluck S."/>
            <person name="Brettin T."/>
            <person name="Bruce D."/>
            <person name="Han C."/>
            <person name="Tapia R."/>
            <person name="Gilna P."/>
            <person name="Schmutz J."/>
            <person name="Larimer F."/>
            <person name="Land M."/>
            <person name="Kyrpides N.C."/>
            <person name="Mavromatis K."/>
            <person name="Richardson P."/>
            <person name="Rohde M."/>
            <person name="Goker M."/>
            <person name="Klenk H.P."/>
            <person name="Zhang Y."/>
            <person name="Roberts G.P."/>
            <person name="Reslewic S."/>
            <person name="Schwartz D.C."/>
        </authorList>
    </citation>
    <scope>NUCLEOTIDE SEQUENCE [LARGE SCALE GENOMIC DNA]</scope>
    <source>
        <strain evidence="3">ATCC 11170 / ATH 1.1.1 / DSM 467 / LMG 4362 / NCIMB 8255 / S1</strain>
    </source>
</reference>
<evidence type="ECO:0000313" key="3">
    <source>
        <dbReference type="Proteomes" id="UP000001929"/>
    </source>
</evidence>
<dbReference type="PATRIC" id="fig|269796.9.peg.1229"/>
<proteinExistence type="predicted"/>
<dbReference type="GO" id="GO:0016151">
    <property type="term" value="F:nickel cation binding"/>
    <property type="evidence" value="ECO:0007669"/>
    <property type="project" value="InterPro"/>
</dbReference>
<feature type="binding site" evidence="1">
    <location>
        <position position="349"/>
    </location>
    <ligand>
        <name>Mg(2+)</name>
        <dbReference type="ChEBI" id="CHEBI:18420"/>
    </ligand>
</feature>
<keyword evidence="1" id="KW-0408">Iron</keyword>
<dbReference type="SUPFAM" id="SSF56762">
    <property type="entry name" value="HydB/Nqo4-like"/>
    <property type="match status" value="1"/>
</dbReference>
<dbReference type="STRING" id="269796.Rru_A1167"/>
<feature type="binding site" evidence="1">
    <location>
        <position position="395"/>
    </location>
    <ligand>
        <name>Fe cation</name>
        <dbReference type="ChEBI" id="CHEBI:24875"/>
    </ligand>
</feature>
<dbReference type="KEGG" id="rru:Rru_A1167"/>
<dbReference type="InterPro" id="IPR050867">
    <property type="entry name" value="NiFe/NiFeSe_hydrgnase_LSU"/>
</dbReference>
<dbReference type="AlphaFoldDB" id="Q2RV77"/>
<comment type="cofactor">
    <cofactor evidence="1">
        <name>Ni(2+)</name>
        <dbReference type="ChEBI" id="CHEBI:49786"/>
    </cofactor>
</comment>
<dbReference type="PANTHER" id="PTHR42958">
    <property type="entry name" value="HYDROGENASE-2 LARGE CHAIN"/>
    <property type="match status" value="1"/>
</dbReference>
<accession>Q2RV77</accession>
<comment type="cofactor">
    <cofactor evidence="1">
        <name>Fe cation</name>
        <dbReference type="ChEBI" id="CHEBI:24875"/>
    </cofactor>
</comment>
<gene>
    <name evidence="2" type="ordered locus">Rru_A1167</name>
</gene>
<evidence type="ECO:0000256" key="1">
    <source>
        <dbReference type="PIRSR" id="PIRSR601501-1"/>
    </source>
</evidence>
<protein>
    <submittedName>
        <fullName evidence="2">Hydrogenase expression/formation protein HupK</fullName>
    </submittedName>
</protein>
<keyword evidence="3" id="KW-1185">Reference proteome</keyword>
<keyword evidence="1" id="KW-0533">Nickel</keyword>
<evidence type="ECO:0000313" key="2">
    <source>
        <dbReference type="EMBL" id="ABC21968.1"/>
    </source>
</evidence>
<dbReference type="RefSeq" id="WP_011388922.1">
    <property type="nucleotide sequence ID" value="NC_007643.1"/>
</dbReference>